<evidence type="ECO:0000256" key="1">
    <source>
        <dbReference type="SAM" id="MobiDB-lite"/>
    </source>
</evidence>
<dbReference type="EMBL" id="BART01011715">
    <property type="protein sequence ID" value="GAG88346.1"/>
    <property type="molecule type" value="Genomic_DNA"/>
</dbReference>
<evidence type="ECO:0000313" key="2">
    <source>
        <dbReference type="EMBL" id="GAG88346.1"/>
    </source>
</evidence>
<dbReference type="AlphaFoldDB" id="X1CVX1"/>
<gene>
    <name evidence="2" type="ORF">S01H4_24807</name>
</gene>
<name>X1CVX1_9ZZZZ</name>
<organism evidence="2">
    <name type="scientific">marine sediment metagenome</name>
    <dbReference type="NCBI Taxonomy" id="412755"/>
    <lineage>
        <taxon>unclassified sequences</taxon>
        <taxon>metagenomes</taxon>
        <taxon>ecological metagenomes</taxon>
    </lineage>
</organism>
<comment type="caution">
    <text evidence="2">The sequence shown here is derived from an EMBL/GenBank/DDBJ whole genome shotgun (WGS) entry which is preliminary data.</text>
</comment>
<proteinExistence type="predicted"/>
<reference evidence="2" key="1">
    <citation type="journal article" date="2014" name="Front. Microbiol.">
        <title>High frequency of phylogenetically diverse reductive dehalogenase-homologous genes in deep subseafloor sedimentary metagenomes.</title>
        <authorList>
            <person name="Kawai M."/>
            <person name="Futagami T."/>
            <person name="Toyoda A."/>
            <person name="Takaki Y."/>
            <person name="Nishi S."/>
            <person name="Hori S."/>
            <person name="Arai W."/>
            <person name="Tsubouchi T."/>
            <person name="Morono Y."/>
            <person name="Uchiyama I."/>
            <person name="Ito T."/>
            <person name="Fujiyama A."/>
            <person name="Inagaki F."/>
            <person name="Takami H."/>
        </authorList>
    </citation>
    <scope>NUCLEOTIDE SEQUENCE</scope>
    <source>
        <strain evidence="2">Expedition CK06-06</strain>
    </source>
</reference>
<feature type="region of interest" description="Disordered" evidence="1">
    <location>
        <begin position="44"/>
        <end position="77"/>
    </location>
</feature>
<protein>
    <submittedName>
        <fullName evidence="2">Uncharacterized protein</fullName>
    </submittedName>
</protein>
<accession>X1CVX1</accession>
<sequence>MPKINEVIKITKIIYKRIAISGLSKCNLILLPYIRALINARSTNKSKGVKEKPGKKVYKGRRYSDMPEKSAKKKPGP</sequence>